<reference evidence="1 2" key="1">
    <citation type="submission" date="2019-03" db="EMBL/GenBank/DDBJ databases">
        <authorList>
            <person name="Kim M.K.M."/>
        </authorList>
    </citation>
    <scope>NUCLEOTIDE SEQUENCE [LARGE SCALE GENOMIC DNA]</scope>
    <source>
        <strain evidence="1 2">18JY21-1</strain>
    </source>
</reference>
<evidence type="ECO:0000313" key="2">
    <source>
        <dbReference type="Proteomes" id="UP000295418"/>
    </source>
</evidence>
<dbReference type="EMBL" id="SKFG01000001">
    <property type="protein sequence ID" value="TCZ81077.1"/>
    <property type="molecule type" value="Genomic_DNA"/>
</dbReference>
<keyword evidence="2" id="KW-1185">Reference proteome</keyword>
<dbReference type="Proteomes" id="UP000295418">
    <property type="component" value="Unassembled WGS sequence"/>
</dbReference>
<comment type="caution">
    <text evidence="1">The sequence shown here is derived from an EMBL/GenBank/DDBJ whole genome shotgun (WGS) entry which is preliminary data.</text>
</comment>
<evidence type="ECO:0000313" key="1">
    <source>
        <dbReference type="EMBL" id="TCZ81077.1"/>
    </source>
</evidence>
<dbReference type="Pfam" id="PF10850">
    <property type="entry name" value="DUF2653"/>
    <property type="match status" value="1"/>
</dbReference>
<organism evidence="1 2">
    <name type="scientific">Paenibacillus albiflavus</name>
    <dbReference type="NCBI Taxonomy" id="2545760"/>
    <lineage>
        <taxon>Bacteria</taxon>
        <taxon>Bacillati</taxon>
        <taxon>Bacillota</taxon>
        <taxon>Bacilli</taxon>
        <taxon>Bacillales</taxon>
        <taxon>Paenibacillaceae</taxon>
        <taxon>Paenibacillus</taxon>
    </lineage>
</organism>
<dbReference type="InterPro" id="IPR020516">
    <property type="entry name" value="Uncharacterised_YxcD"/>
</dbReference>
<protein>
    <submittedName>
        <fullName evidence="1">DUF2653 family protein</fullName>
    </submittedName>
</protein>
<accession>A0A4R4EMK5</accession>
<proteinExistence type="predicted"/>
<dbReference type="RefSeq" id="WP_132416012.1">
    <property type="nucleotide sequence ID" value="NZ_SKFG01000001.1"/>
</dbReference>
<name>A0A4R4EMK5_9BACL</name>
<gene>
    <name evidence="1" type="ORF">E0485_01995</name>
</gene>
<dbReference type="OrthoDB" id="2360753at2"/>
<dbReference type="AlphaFoldDB" id="A0A4R4EMK5"/>
<sequence length="94" mass="10950">MRLSGQEIVNALCINIAARKMIQPDQVDVELMWDDDYGFSAEVFVGERNQILIEASIHEAIEQYVYKEYNIRIFRDQIQLVLTDEDIEADINVD</sequence>